<accession>A0A918RDV5</accession>
<gene>
    <name evidence="1" type="ORF">GCM10011617_08810</name>
</gene>
<evidence type="ECO:0000313" key="1">
    <source>
        <dbReference type="EMBL" id="GGZ91713.1"/>
    </source>
</evidence>
<name>A0A918RDV5_9SPHN</name>
<protein>
    <submittedName>
        <fullName evidence="1">Uncharacterized protein</fullName>
    </submittedName>
</protein>
<sequence length="64" mass="7436">MPRADIKIARLALAFAIPRFSYIRQTCHTQARRFDSVGFPLRVAWGRAGPFFEYNTALRMTFIN</sequence>
<dbReference type="Proteomes" id="UP000634139">
    <property type="component" value="Unassembled WGS sequence"/>
</dbReference>
<dbReference type="EMBL" id="BMZD01000002">
    <property type="protein sequence ID" value="GGZ91713.1"/>
    <property type="molecule type" value="Genomic_DNA"/>
</dbReference>
<proteinExistence type="predicted"/>
<dbReference type="AlphaFoldDB" id="A0A918RDV5"/>
<keyword evidence="2" id="KW-1185">Reference proteome</keyword>
<evidence type="ECO:0000313" key="2">
    <source>
        <dbReference type="Proteomes" id="UP000634139"/>
    </source>
</evidence>
<reference evidence="1" key="1">
    <citation type="journal article" date="2014" name="Int. J. Syst. Evol. Microbiol.">
        <title>Complete genome sequence of Corynebacterium casei LMG S-19264T (=DSM 44701T), isolated from a smear-ripened cheese.</title>
        <authorList>
            <consortium name="US DOE Joint Genome Institute (JGI-PGF)"/>
            <person name="Walter F."/>
            <person name="Albersmeier A."/>
            <person name="Kalinowski J."/>
            <person name="Ruckert C."/>
        </authorList>
    </citation>
    <scope>NUCLEOTIDE SEQUENCE</scope>
    <source>
        <strain evidence="1">KCTC 32422</strain>
    </source>
</reference>
<reference evidence="1" key="2">
    <citation type="submission" date="2020-09" db="EMBL/GenBank/DDBJ databases">
        <authorList>
            <person name="Sun Q."/>
            <person name="Kim S."/>
        </authorList>
    </citation>
    <scope>NUCLEOTIDE SEQUENCE</scope>
    <source>
        <strain evidence="1">KCTC 32422</strain>
    </source>
</reference>
<comment type="caution">
    <text evidence="1">The sequence shown here is derived from an EMBL/GenBank/DDBJ whole genome shotgun (WGS) entry which is preliminary data.</text>
</comment>
<organism evidence="1 2">
    <name type="scientific">Novosphingobium arvoryzae</name>
    <dbReference type="NCBI Taxonomy" id="1256514"/>
    <lineage>
        <taxon>Bacteria</taxon>
        <taxon>Pseudomonadati</taxon>
        <taxon>Pseudomonadota</taxon>
        <taxon>Alphaproteobacteria</taxon>
        <taxon>Sphingomonadales</taxon>
        <taxon>Sphingomonadaceae</taxon>
        <taxon>Novosphingobium</taxon>
    </lineage>
</organism>